<comment type="caution">
    <text evidence="1">The sequence shown here is derived from an EMBL/GenBank/DDBJ whole genome shotgun (WGS) entry which is preliminary data.</text>
</comment>
<evidence type="ECO:0000313" key="1">
    <source>
        <dbReference type="EMBL" id="NYJ37485.1"/>
    </source>
</evidence>
<keyword evidence="2" id="KW-1185">Reference proteome</keyword>
<protein>
    <submittedName>
        <fullName evidence="1">Uncharacterized protein</fullName>
    </submittedName>
</protein>
<dbReference type="Proteomes" id="UP000572051">
    <property type="component" value="Unassembled WGS sequence"/>
</dbReference>
<name>A0A7Z0JDH5_9ACTN</name>
<evidence type="ECO:0000313" key="2">
    <source>
        <dbReference type="Proteomes" id="UP000572051"/>
    </source>
</evidence>
<proteinExistence type="predicted"/>
<dbReference type="AlphaFoldDB" id="A0A7Z0JDH5"/>
<gene>
    <name evidence="1" type="ORF">HNR10_005366</name>
</gene>
<dbReference type="EMBL" id="JACCFS010000001">
    <property type="protein sequence ID" value="NYJ37485.1"/>
    <property type="molecule type" value="Genomic_DNA"/>
</dbReference>
<organism evidence="1 2">
    <name type="scientific">Nocardiopsis aegyptia</name>
    <dbReference type="NCBI Taxonomy" id="220378"/>
    <lineage>
        <taxon>Bacteria</taxon>
        <taxon>Bacillati</taxon>
        <taxon>Actinomycetota</taxon>
        <taxon>Actinomycetes</taxon>
        <taxon>Streptosporangiales</taxon>
        <taxon>Nocardiopsidaceae</taxon>
        <taxon>Nocardiopsis</taxon>
    </lineage>
</organism>
<sequence>MACTECGGTRFALFFENGREGHTCLTCYTDRY</sequence>
<reference evidence="1 2" key="1">
    <citation type="submission" date="2020-07" db="EMBL/GenBank/DDBJ databases">
        <title>Sequencing the genomes of 1000 actinobacteria strains.</title>
        <authorList>
            <person name="Klenk H.-P."/>
        </authorList>
    </citation>
    <scope>NUCLEOTIDE SEQUENCE [LARGE SCALE GENOMIC DNA]</scope>
    <source>
        <strain evidence="1 2">DSM 44442</strain>
    </source>
</reference>
<accession>A0A7Z0JDH5</accession>